<dbReference type="EMBL" id="BJCL01000030">
    <property type="protein sequence ID" value="GCL66261.1"/>
    <property type="molecule type" value="Genomic_DNA"/>
</dbReference>
<protein>
    <recommendedName>
        <fullName evidence="9">LemA family protein</fullName>
    </recommendedName>
</protein>
<feature type="transmembrane region" description="Helical" evidence="6">
    <location>
        <begin position="6"/>
        <end position="23"/>
    </location>
</feature>
<comment type="caution">
    <text evidence="7">The sequence shown here is derived from an EMBL/GenBank/DDBJ whole genome shotgun (WGS) entry which is preliminary data.</text>
</comment>
<dbReference type="Pfam" id="PF04011">
    <property type="entry name" value="LemA"/>
    <property type="match status" value="1"/>
</dbReference>
<evidence type="ECO:0000256" key="3">
    <source>
        <dbReference type="ARBA" id="ARBA00022692"/>
    </source>
</evidence>
<evidence type="ECO:0008006" key="9">
    <source>
        <dbReference type="Google" id="ProtNLM"/>
    </source>
</evidence>
<evidence type="ECO:0000256" key="4">
    <source>
        <dbReference type="ARBA" id="ARBA00022989"/>
    </source>
</evidence>
<gene>
    <name evidence="7" type="ORF">AQPW35_53420</name>
</gene>
<dbReference type="Gene3D" id="1.20.1440.20">
    <property type="entry name" value="LemA-like domain"/>
    <property type="match status" value="1"/>
</dbReference>
<dbReference type="RefSeq" id="WP_137735963.1">
    <property type="nucleotide sequence ID" value="NZ_BJCL01000030.1"/>
</dbReference>
<dbReference type="InterPro" id="IPR023353">
    <property type="entry name" value="LemA-like_dom_sf"/>
</dbReference>
<dbReference type="SUPFAM" id="SSF140478">
    <property type="entry name" value="LemA-like"/>
    <property type="match status" value="1"/>
</dbReference>
<keyword evidence="8" id="KW-1185">Reference proteome</keyword>
<comment type="subcellular location">
    <subcellularLocation>
        <location evidence="1">Membrane</location>
        <topology evidence="1">Single-pass membrane protein</topology>
    </subcellularLocation>
</comment>
<dbReference type="AlphaFoldDB" id="A0A480AY74"/>
<keyword evidence="3 6" id="KW-0812">Transmembrane</keyword>
<dbReference type="Proteomes" id="UP000301751">
    <property type="component" value="Unassembled WGS sequence"/>
</dbReference>
<evidence type="ECO:0000313" key="8">
    <source>
        <dbReference type="Proteomes" id="UP000301751"/>
    </source>
</evidence>
<evidence type="ECO:0000256" key="5">
    <source>
        <dbReference type="ARBA" id="ARBA00023136"/>
    </source>
</evidence>
<accession>A0A480AY74</accession>
<sequence>MIDDWLPWAVLLAVLGLWTLGAYNRTTALKAAVLAGWTTLDAALQDRAQAVAALLQATAEPLAAEAAARDAVAQALVQAQAAADVVRRAPATADPVADLGKADAVLAAVLVRLVALVEQQPALLADAAVAEPLQVLKVAPARLAFARQVFNEAGAAYNAATSQFPTRLLGSLLRFGRAGRF</sequence>
<evidence type="ECO:0000313" key="7">
    <source>
        <dbReference type="EMBL" id="GCL66261.1"/>
    </source>
</evidence>
<evidence type="ECO:0000256" key="1">
    <source>
        <dbReference type="ARBA" id="ARBA00004167"/>
    </source>
</evidence>
<dbReference type="PANTHER" id="PTHR34478">
    <property type="entry name" value="PROTEIN LEMA"/>
    <property type="match status" value="1"/>
</dbReference>
<comment type="similarity">
    <text evidence="2">Belongs to the LemA family.</text>
</comment>
<proteinExistence type="inferred from homology"/>
<keyword evidence="5 6" id="KW-0472">Membrane</keyword>
<reference evidence="8" key="1">
    <citation type="submission" date="2019-03" db="EMBL/GenBank/DDBJ databases">
        <title>Aquabacterium pictum sp.nov., the first bacteriochlorophyll a-containing freshwater bacterium in the genus Aquabacterium of the class Betaproteobacteria.</title>
        <authorList>
            <person name="Hirose S."/>
            <person name="Tank M."/>
            <person name="Hara E."/>
            <person name="Tamaki H."/>
            <person name="Takaichi S."/>
            <person name="Haruta S."/>
            <person name="Hanada S."/>
        </authorList>
    </citation>
    <scope>NUCLEOTIDE SEQUENCE [LARGE SCALE GENOMIC DNA]</scope>
    <source>
        <strain evidence="8">W35</strain>
    </source>
</reference>
<keyword evidence="4 6" id="KW-1133">Transmembrane helix</keyword>
<dbReference type="OrthoDB" id="9804152at2"/>
<dbReference type="PANTHER" id="PTHR34478:SF2">
    <property type="entry name" value="MEMBRANE PROTEIN"/>
    <property type="match status" value="1"/>
</dbReference>
<evidence type="ECO:0000256" key="2">
    <source>
        <dbReference type="ARBA" id="ARBA00008854"/>
    </source>
</evidence>
<organism evidence="7 8">
    <name type="scientific">Pseudaquabacterium pictum</name>
    <dbReference type="NCBI Taxonomy" id="2315236"/>
    <lineage>
        <taxon>Bacteria</taxon>
        <taxon>Pseudomonadati</taxon>
        <taxon>Pseudomonadota</taxon>
        <taxon>Betaproteobacteria</taxon>
        <taxon>Burkholderiales</taxon>
        <taxon>Sphaerotilaceae</taxon>
        <taxon>Pseudaquabacterium</taxon>
    </lineage>
</organism>
<name>A0A480AY74_9BURK</name>
<dbReference type="GO" id="GO:0016020">
    <property type="term" value="C:membrane"/>
    <property type="evidence" value="ECO:0007669"/>
    <property type="project" value="UniProtKB-SubCell"/>
</dbReference>
<dbReference type="InterPro" id="IPR007156">
    <property type="entry name" value="MamQ_LemA"/>
</dbReference>
<evidence type="ECO:0000256" key="6">
    <source>
        <dbReference type="SAM" id="Phobius"/>
    </source>
</evidence>